<dbReference type="RefSeq" id="WP_071804534.1">
    <property type="nucleotide sequence ID" value="NZ_MEIA01000096.1"/>
</dbReference>
<accession>A0A1K0GYJ7</accession>
<keyword evidence="2" id="KW-1185">Reference proteome</keyword>
<comment type="caution">
    <text evidence="1">The sequence shown here is derived from an EMBL/GenBank/DDBJ whole genome shotgun (WGS) entry which is preliminary data.</text>
</comment>
<organism evidence="1 2">
    <name type="scientific">Couchioplanes caeruleus subsp. caeruleus</name>
    <dbReference type="NCBI Taxonomy" id="56427"/>
    <lineage>
        <taxon>Bacteria</taxon>
        <taxon>Bacillati</taxon>
        <taxon>Actinomycetota</taxon>
        <taxon>Actinomycetes</taxon>
        <taxon>Micromonosporales</taxon>
        <taxon>Micromonosporaceae</taxon>
        <taxon>Couchioplanes</taxon>
    </lineage>
</organism>
<evidence type="ECO:0008006" key="3">
    <source>
        <dbReference type="Google" id="ProtNLM"/>
    </source>
</evidence>
<gene>
    <name evidence="1" type="ORF">BG844_09200</name>
</gene>
<dbReference type="EMBL" id="MEIA01000096">
    <property type="protein sequence ID" value="OJF14507.1"/>
    <property type="molecule type" value="Genomic_DNA"/>
</dbReference>
<dbReference type="AlphaFoldDB" id="A0A1K0GYJ7"/>
<sequence>MLVEGADLSGAQLRRANLRGAQLPSANLREAQLQGAYLSGAQLQGATLFAAQLQRAFLFAAQLQGADLEDANVAEARLYDKRDDTTVVVSAEQLAKAKGWQTAILSEVVRQQIAALQEAHAEPEIAARERFGDPSP</sequence>
<evidence type="ECO:0000313" key="1">
    <source>
        <dbReference type="EMBL" id="OJF14507.1"/>
    </source>
</evidence>
<dbReference type="SUPFAM" id="SSF141571">
    <property type="entry name" value="Pentapeptide repeat-like"/>
    <property type="match status" value="1"/>
</dbReference>
<dbReference type="PANTHER" id="PTHR14136:SF17">
    <property type="entry name" value="BTB_POZ DOMAIN-CONTAINING PROTEIN KCTD9"/>
    <property type="match status" value="1"/>
</dbReference>
<dbReference type="Pfam" id="PF00805">
    <property type="entry name" value="Pentapeptide"/>
    <property type="match status" value="1"/>
</dbReference>
<proteinExistence type="predicted"/>
<name>A0A1K0GYJ7_9ACTN</name>
<dbReference type="Proteomes" id="UP000182486">
    <property type="component" value="Unassembled WGS sequence"/>
</dbReference>
<dbReference type="Gene3D" id="2.160.20.80">
    <property type="entry name" value="E3 ubiquitin-protein ligase SopA"/>
    <property type="match status" value="1"/>
</dbReference>
<dbReference type="InterPro" id="IPR001646">
    <property type="entry name" value="5peptide_repeat"/>
</dbReference>
<protein>
    <recommendedName>
        <fullName evidence="3">Pentapeptide repeat protein</fullName>
    </recommendedName>
</protein>
<evidence type="ECO:0000313" key="2">
    <source>
        <dbReference type="Proteomes" id="UP000182486"/>
    </source>
</evidence>
<dbReference type="InterPro" id="IPR051082">
    <property type="entry name" value="Pentapeptide-BTB/POZ_domain"/>
</dbReference>
<dbReference type="PANTHER" id="PTHR14136">
    <property type="entry name" value="BTB_POZ DOMAIN-CONTAINING PROTEIN KCTD9"/>
    <property type="match status" value="1"/>
</dbReference>
<reference evidence="1 2" key="1">
    <citation type="submission" date="2016-09" db="EMBL/GenBank/DDBJ databases">
        <title>Couchioplanes caeruleus draft genome sequence.</title>
        <authorList>
            <person name="Sheehan J."/>
            <person name="Caffrey P."/>
        </authorList>
    </citation>
    <scope>NUCLEOTIDE SEQUENCE [LARGE SCALE GENOMIC DNA]</scope>
    <source>
        <strain evidence="1 2">DSM 43634</strain>
    </source>
</reference>